<evidence type="ECO:0000313" key="1">
    <source>
        <dbReference type="EMBL" id="AUW97458.1"/>
    </source>
</evidence>
<keyword evidence="2" id="KW-1185">Reference proteome</keyword>
<sequence length="197" mass="23555">MKQTIYLIRHAEPNYNNHQDDERELTAKGLQDCQLLLDYFKDINIDRIYSSPFKRTLQTIDELAKEKNLPIQIKENFRERKIDDVWIDDFNTFSQRQWQDFNYKLAKGESLQEVQDRNIQQLQEILKEQETSIIISSHGTAISTILNYYDHQFSFDNFQAIKQLMPFLATLSFENGKLQDFSIRNLFNDQIVYTKRS</sequence>
<reference evidence="1 2" key="1">
    <citation type="submission" date="2017-12" db="EMBL/GenBank/DDBJ databases">
        <authorList>
            <person name="Hurst M.R.H."/>
        </authorList>
    </citation>
    <scope>NUCLEOTIDE SEQUENCE [LARGE SCALE GENOMIC DNA]</scope>
    <source>
        <strain evidence="1 2">TH11417</strain>
    </source>
</reference>
<dbReference type="Proteomes" id="UP000238956">
    <property type="component" value="Chromosome"/>
</dbReference>
<dbReference type="InterPro" id="IPR013078">
    <property type="entry name" value="His_Pase_superF_clade-1"/>
</dbReference>
<dbReference type="PANTHER" id="PTHR48100:SF1">
    <property type="entry name" value="HISTIDINE PHOSPHATASE FAMILY PROTEIN-RELATED"/>
    <property type="match status" value="1"/>
</dbReference>
<dbReference type="InterPro" id="IPR029033">
    <property type="entry name" value="His_PPase_superfam"/>
</dbReference>
<organism evidence="1 2">
    <name type="scientific">Streptococcus pluranimalium</name>
    <dbReference type="NCBI Taxonomy" id="82348"/>
    <lineage>
        <taxon>Bacteria</taxon>
        <taxon>Bacillati</taxon>
        <taxon>Bacillota</taxon>
        <taxon>Bacilli</taxon>
        <taxon>Lactobacillales</taxon>
        <taxon>Streptococcaceae</taxon>
        <taxon>Streptococcus</taxon>
    </lineage>
</organism>
<dbReference type="GeneID" id="98394292"/>
<dbReference type="SUPFAM" id="SSF53254">
    <property type="entry name" value="Phosphoglycerate mutase-like"/>
    <property type="match status" value="1"/>
</dbReference>
<dbReference type="InterPro" id="IPR050275">
    <property type="entry name" value="PGM_Phosphatase"/>
</dbReference>
<protein>
    <submittedName>
        <fullName evidence="1">Histidine phosphatase family protein</fullName>
    </submittedName>
</protein>
<evidence type="ECO:0000313" key="2">
    <source>
        <dbReference type="Proteomes" id="UP000238956"/>
    </source>
</evidence>
<name>A0A2L0D6J5_9STRE</name>
<dbReference type="CDD" id="cd07067">
    <property type="entry name" value="HP_PGM_like"/>
    <property type="match status" value="1"/>
</dbReference>
<dbReference type="SMART" id="SM00855">
    <property type="entry name" value="PGAM"/>
    <property type="match status" value="1"/>
</dbReference>
<accession>A0A2L0D6J5</accession>
<dbReference type="KEGG" id="splr:C0J00_10270"/>
<dbReference type="EMBL" id="CP025536">
    <property type="protein sequence ID" value="AUW97458.1"/>
    <property type="molecule type" value="Genomic_DNA"/>
</dbReference>
<dbReference type="GO" id="GO:0005737">
    <property type="term" value="C:cytoplasm"/>
    <property type="evidence" value="ECO:0007669"/>
    <property type="project" value="TreeGrafter"/>
</dbReference>
<proteinExistence type="predicted"/>
<dbReference type="GO" id="GO:0016791">
    <property type="term" value="F:phosphatase activity"/>
    <property type="evidence" value="ECO:0007669"/>
    <property type="project" value="TreeGrafter"/>
</dbReference>
<dbReference type="RefSeq" id="WP_104968759.1">
    <property type="nucleotide sequence ID" value="NZ_CP025536.1"/>
</dbReference>
<dbReference type="PANTHER" id="PTHR48100">
    <property type="entry name" value="BROAD-SPECIFICITY PHOSPHATASE YOR283W-RELATED"/>
    <property type="match status" value="1"/>
</dbReference>
<dbReference type="Pfam" id="PF00300">
    <property type="entry name" value="His_Phos_1"/>
    <property type="match status" value="1"/>
</dbReference>
<gene>
    <name evidence="1" type="ORF">C0J00_10270</name>
</gene>
<dbReference type="OrthoDB" id="2185101at2"/>
<dbReference type="Gene3D" id="3.40.50.1240">
    <property type="entry name" value="Phosphoglycerate mutase-like"/>
    <property type="match status" value="1"/>
</dbReference>
<dbReference type="AlphaFoldDB" id="A0A2L0D6J5"/>
<reference evidence="1 2" key="2">
    <citation type="submission" date="2018-02" db="EMBL/GenBank/DDBJ databases">
        <title>Whole genome sequencing analysis of Streptococcus pluranimalium isolated from cattle infected mastitis in China.</title>
        <authorList>
            <person name="Zhang J.-R."/>
            <person name="Hu G.-Z."/>
        </authorList>
    </citation>
    <scope>NUCLEOTIDE SEQUENCE [LARGE SCALE GENOMIC DNA]</scope>
    <source>
        <strain evidence="1 2">TH11417</strain>
    </source>
</reference>